<reference evidence="24 25" key="1">
    <citation type="submission" date="2023-12" db="EMBL/GenBank/DDBJ databases">
        <title>Description of an unclassified Opitutus bacterium of Verrucomicrobiota.</title>
        <authorList>
            <person name="Zhang D.-F."/>
        </authorList>
    </citation>
    <scope>NUCLEOTIDE SEQUENCE [LARGE SCALE GENOMIC DNA]</scope>
    <source>
        <strain evidence="24 25">WL0086</strain>
    </source>
</reference>
<keyword evidence="16 22" id="KW-0573">Peptidoglycan synthesis</keyword>
<evidence type="ECO:0000256" key="2">
    <source>
        <dbReference type="ARBA" id="ARBA00003921"/>
    </source>
</evidence>
<dbReference type="Gene3D" id="3.30.465.10">
    <property type="match status" value="1"/>
</dbReference>
<evidence type="ECO:0000256" key="5">
    <source>
        <dbReference type="ARBA" id="ARBA00012518"/>
    </source>
</evidence>
<keyword evidence="7 22" id="KW-0963">Cytoplasm</keyword>
<keyword evidence="11" id="KW-0547">Nucleotide-binding</keyword>
<evidence type="ECO:0000256" key="7">
    <source>
        <dbReference type="ARBA" id="ARBA00022490"/>
    </source>
</evidence>
<evidence type="ECO:0000256" key="13">
    <source>
        <dbReference type="ARBA" id="ARBA00022840"/>
    </source>
</evidence>
<dbReference type="Gene3D" id="3.40.50.720">
    <property type="entry name" value="NAD(P)-binding Rossmann-like Domain"/>
    <property type="match status" value="1"/>
</dbReference>
<dbReference type="InterPro" id="IPR003170">
    <property type="entry name" value="MurB"/>
</dbReference>
<accession>A0ABZ1CCD5</accession>
<evidence type="ECO:0000256" key="21">
    <source>
        <dbReference type="ARBA" id="ARBA00048914"/>
    </source>
</evidence>
<dbReference type="RefSeq" id="WP_221030973.1">
    <property type="nucleotide sequence ID" value="NZ_CP139781.1"/>
</dbReference>
<keyword evidence="19 22" id="KW-0961">Cell wall biogenesis/degradation</keyword>
<keyword evidence="17 22" id="KW-0560">Oxidoreductase</keyword>
<dbReference type="InterPro" id="IPR006094">
    <property type="entry name" value="Oxid_FAD_bind_N"/>
</dbReference>
<evidence type="ECO:0000256" key="17">
    <source>
        <dbReference type="ARBA" id="ARBA00023002"/>
    </source>
</evidence>
<keyword evidence="10 22" id="KW-0285">Flavoprotein</keyword>
<dbReference type="PANTHER" id="PTHR43445">
    <property type="entry name" value="UDP-N-ACETYLMURAMATE--L-ALANINE LIGASE-RELATED"/>
    <property type="match status" value="1"/>
</dbReference>
<dbReference type="InterPro" id="IPR016167">
    <property type="entry name" value="FAD-bd_PCMH_sub1"/>
</dbReference>
<dbReference type="NCBIfam" id="NF010480">
    <property type="entry name" value="PRK13905.1"/>
    <property type="match status" value="1"/>
</dbReference>
<evidence type="ECO:0000256" key="18">
    <source>
        <dbReference type="ARBA" id="ARBA00023306"/>
    </source>
</evidence>
<dbReference type="SUPFAM" id="SSF53244">
    <property type="entry name" value="MurD-like peptide ligases, peptide-binding domain"/>
    <property type="match status" value="1"/>
</dbReference>
<dbReference type="HAMAP" id="MF_00037">
    <property type="entry name" value="MurB"/>
    <property type="match status" value="1"/>
</dbReference>
<evidence type="ECO:0000256" key="11">
    <source>
        <dbReference type="ARBA" id="ARBA00022741"/>
    </source>
</evidence>
<dbReference type="EC" id="1.3.1.98" evidence="5 22"/>
<keyword evidence="8" id="KW-0436">Ligase</keyword>
<dbReference type="InterPro" id="IPR016169">
    <property type="entry name" value="FAD-bd_PCMH_sub2"/>
</dbReference>
<dbReference type="Gene3D" id="3.30.43.10">
    <property type="entry name" value="Uridine Diphospho-n-acetylenolpyruvylglucosamine Reductase, domain 2"/>
    <property type="match status" value="1"/>
</dbReference>
<dbReference type="Pfam" id="PF08245">
    <property type="entry name" value="Mur_ligase_M"/>
    <property type="match status" value="1"/>
</dbReference>
<dbReference type="SUPFAM" id="SSF51984">
    <property type="entry name" value="MurCD N-terminal domain"/>
    <property type="match status" value="1"/>
</dbReference>
<dbReference type="InterPro" id="IPR036318">
    <property type="entry name" value="FAD-bd_PCMH-like_sf"/>
</dbReference>
<dbReference type="SUPFAM" id="SSF56176">
    <property type="entry name" value="FAD-binding/transporter-associated domain-like"/>
    <property type="match status" value="1"/>
</dbReference>
<dbReference type="Gene3D" id="3.40.1190.10">
    <property type="entry name" value="Mur-like, catalytic domain"/>
    <property type="match status" value="1"/>
</dbReference>
<dbReference type="PROSITE" id="PS51387">
    <property type="entry name" value="FAD_PCMH"/>
    <property type="match status" value="1"/>
</dbReference>
<dbReference type="SUPFAM" id="SSF53623">
    <property type="entry name" value="MurD-like peptide ligases, catalytic domain"/>
    <property type="match status" value="1"/>
</dbReference>
<keyword evidence="14 22" id="KW-0521">NADP</keyword>
<evidence type="ECO:0000256" key="20">
    <source>
        <dbReference type="ARBA" id="ARBA00031026"/>
    </source>
</evidence>
<feature type="active site" description="Proton donor" evidence="22">
    <location>
        <position position="698"/>
    </location>
</feature>
<name>A0ABZ1CCD5_9BACT</name>
<evidence type="ECO:0000256" key="14">
    <source>
        <dbReference type="ARBA" id="ARBA00022857"/>
    </source>
</evidence>
<keyword evidence="13" id="KW-0067">ATP-binding</keyword>
<feature type="active site" evidence="22">
    <location>
        <position position="768"/>
    </location>
</feature>
<dbReference type="InterPro" id="IPR036635">
    <property type="entry name" value="MurB_C_sf"/>
</dbReference>
<comment type="similarity">
    <text evidence="22">Belongs to the MurB family.</text>
</comment>
<dbReference type="InterPro" id="IPR011601">
    <property type="entry name" value="MurB_C"/>
</dbReference>
<evidence type="ECO:0000313" key="25">
    <source>
        <dbReference type="Proteomes" id="UP000738431"/>
    </source>
</evidence>
<evidence type="ECO:0000256" key="8">
    <source>
        <dbReference type="ARBA" id="ARBA00022598"/>
    </source>
</evidence>
<dbReference type="Pfam" id="PF01225">
    <property type="entry name" value="Mur_ligase"/>
    <property type="match status" value="1"/>
</dbReference>
<evidence type="ECO:0000256" key="9">
    <source>
        <dbReference type="ARBA" id="ARBA00022618"/>
    </source>
</evidence>
<keyword evidence="12 22" id="KW-0274">FAD</keyword>
<dbReference type="InterPro" id="IPR004101">
    <property type="entry name" value="Mur_ligase_C"/>
</dbReference>
<dbReference type="InterPro" id="IPR013221">
    <property type="entry name" value="Mur_ligase_cen"/>
</dbReference>
<evidence type="ECO:0000256" key="3">
    <source>
        <dbReference type="ARBA" id="ARBA00004496"/>
    </source>
</evidence>
<comment type="subcellular location">
    <subcellularLocation>
        <location evidence="3 22">Cytoplasm</location>
    </subcellularLocation>
</comment>
<evidence type="ECO:0000256" key="4">
    <source>
        <dbReference type="ARBA" id="ARBA00004752"/>
    </source>
</evidence>
<comment type="catalytic activity">
    <reaction evidence="21 22">
        <text>UDP-N-acetyl-alpha-D-muramate + NADP(+) = UDP-N-acetyl-3-O-(1-carboxyvinyl)-alpha-D-glucosamine + NADPH + H(+)</text>
        <dbReference type="Rhea" id="RHEA:12248"/>
        <dbReference type="ChEBI" id="CHEBI:15378"/>
        <dbReference type="ChEBI" id="CHEBI:57783"/>
        <dbReference type="ChEBI" id="CHEBI:58349"/>
        <dbReference type="ChEBI" id="CHEBI:68483"/>
        <dbReference type="ChEBI" id="CHEBI:70757"/>
        <dbReference type="EC" id="1.3.1.98"/>
    </reaction>
</comment>
<protein>
    <recommendedName>
        <fullName evidence="6 22">UDP-N-acetylenolpyruvoylglucosamine reductase</fullName>
        <ecNumber evidence="5 22">1.3.1.98</ecNumber>
    </recommendedName>
    <alternativeName>
        <fullName evidence="20 22">UDP-N-acetylmuramate dehydrogenase</fullName>
    </alternativeName>
</protein>
<sequence>MIDSTQSTLFGRSVRRVHAVGVGGMGLGPLVVFLAGRGWSVSGEDVALSPAMAVQLDRVGVRLTDEGELPVEVDLVVISSAISSSHPTCLAATEQGIPVVRRGELLAELARNYRLVAVCGSHGKTTTTALLLTALRAQGVPVGYVLGGLWVDDELPPAAVGAGDWLIAEIDESDGTIEHFAPEITVLVNLDWDHADHYTAETDLVAAFAGLLQRTRTTVLGWEGCALTQRLLTQAPAGLTAKTFGRDGDFRLVTLESGAGEQQLQLGGELPQLTVTLRARGEFNALNATAALGAMSLMGETPAAEVFADYRGVRRRQTVLLADADLTVIEDYAHHPAEIRALLGSLRQDLAEGQRLVVVFQPHRFSRTRQFKVQLAAALAQADALHLLDVYGAGEAPLPGGTTADLYAELVQTEPELPVNYLPGDAAGVLELLRQSRRAGDVVAFVGAGDIEKRAREWLAELAEETARRSEWDGIAHSLREVLSADAKVVREEPLAKKTTMRIGGAARIYVEPESTEDLAAVVQVARRAEVPVRMLGRGSNLLVPDAGVDAIVVSLRRPAWETFTKLADGRVRVGAGLRLKNLCGLAAKAGLSGFEFLEGIPGNVGGALRMNAGAMGGWMFDVVESVDVVTSEGEVINLPREELHTGYRHCRELANCIAVQATLRPVTRASADAVGRKIDVYRSKRQESQPREPSAGCIFKNPEGDSAGRLIDVCGLKGTRIGDAEVSTTHGNFIINRGHATSADVIELVRRVRTKVHQEAGVLLQPEVLLYGSEWEDVL</sequence>
<evidence type="ECO:0000313" key="24">
    <source>
        <dbReference type="EMBL" id="WRQ89101.1"/>
    </source>
</evidence>
<dbReference type="InterPro" id="IPR036565">
    <property type="entry name" value="Mur-like_cat_sf"/>
</dbReference>
<evidence type="ECO:0000256" key="16">
    <source>
        <dbReference type="ARBA" id="ARBA00022984"/>
    </source>
</evidence>
<dbReference type="Pfam" id="PF02875">
    <property type="entry name" value="Mur_ligase_C"/>
    <property type="match status" value="1"/>
</dbReference>
<dbReference type="InterPro" id="IPR000713">
    <property type="entry name" value="Mur_ligase_N"/>
</dbReference>
<dbReference type="GO" id="GO:0008762">
    <property type="term" value="F:UDP-N-acetylmuramate dehydrogenase activity"/>
    <property type="evidence" value="ECO:0007669"/>
    <property type="project" value="UniProtKB-EC"/>
</dbReference>
<evidence type="ECO:0000256" key="10">
    <source>
        <dbReference type="ARBA" id="ARBA00022630"/>
    </source>
</evidence>
<dbReference type="Proteomes" id="UP000738431">
    <property type="component" value="Chromosome"/>
</dbReference>
<dbReference type="InterPro" id="IPR016166">
    <property type="entry name" value="FAD-bd_PCMH"/>
</dbReference>
<proteinExistence type="inferred from homology"/>
<evidence type="ECO:0000256" key="1">
    <source>
        <dbReference type="ARBA" id="ARBA00001974"/>
    </source>
</evidence>
<comment type="pathway">
    <text evidence="4 22">Cell wall biogenesis; peptidoglycan biosynthesis.</text>
</comment>
<evidence type="ECO:0000256" key="6">
    <source>
        <dbReference type="ARBA" id="ARBA00015188"/>
    </source>
</evidence>
<dbReference type="InterPro" id="IPR036615">
    <property type="entry name" value="Mur_ligase_C_dom_sf"/>
</dbReference>
<gene>
    <name evidence="22 24" type="primary">murB</name>
    <name evidence="24" type="ORF">K1X11_006750</name>
</gene>
<dbReference type="SUPFAM" id="SSF56194">
    <property type="entry name" value="Uridine diphospho-N-Acetylenolpyruvylglucosamine reductase, MurB, C-terminal domain"/>
    <property type="match status" value="1"/>
</dbReference>
<keyword evidence="18 22" id="KW-0131">Cell cycle</keyword>
<keyword evidence="25" id="KW-1185">Reference proteome</keyword>
<keyword evidence="15 22" id="KW-0133">Cell shape</keyword>
<dbReference type="PANTHER" id="PTHR43445:SF3">
    <property type="entry name" value="UDP-N-ACETYLMURAMATE--L-ALANINE LIGASE"/>
    <property type="match status" value="1"/>
</dbReference>
<dbReference type="Pfam" id="PF01565">
    <property type="entry name" value="FAD_binding_4"/>
    <property type="match status" value="1"/>
</dbReference>
<dbReference type="EMBL" id="CP139781">
    <property type="protein sequence ID" value="WRQ89101.1"/>
    <property type="molecule type" value="Genomic_DNA"/>
</dbReference>
<dbReference type="NCBIfam" id="TIGR00179">
    <property type="entry name" value="murB"/>
    <property type="match status" value="1"/>
</dbReference>
<dbReference type="Gene3D" id="3.90.78.10">
    <property type="entry name" value="UDP-N-acetylenolpyruvoylglucosamine reductase, C-terminal domain"/>
    <property type="match status" value="1"/>
</dbReference>
<evidence type="ECO:0000256" key="12">
    <source>
        <dbReference type="ARBA" id="ARBA00022827"/>
    </source>
</evidence>
<dbReference type="InterPro" id="IPR050061">
    <property type="entry name" value="MurCDEF_pg_biosynth"/>
</dbReference>
<keyword evidence="9 22" id="KW-0132">Cell division</keyword>
<evidence type="ECO:0000256" key="19">
    <source>
        <dbReference type="ARBA" id="ARBA00023316"/>
    </source>
</evidence>
<feature type="active site" evidence="22">
    <location>
        <position position="649"/>
    </location>
</feature>
<dbReference type="Pfam" id="PF02873">
    <property type="entry name" value="MurB_C"/>
    <property type="match status" value="1"/>
</dbReference>
<feature type="domain" description="FAD-binding PCMH-type" evidence="23">
    <location>
        <begin position="502"/>
        <end position="669"/>
    </location>
</feature>
<comment type="cofactor">
    <cofactor evidence="1 22">
        <name>FAD</name>
        <dbReference type="ChEBI" id="CHEBI:57692"/>
    </cofactor>
</comment>
<evidence type="ECO:0000259" key="23">
    <source>
        <dbReference type="PROSITE" id="PS51387"/>
    </source>
</evidence>
<dbReference type="Gene3D" id="3.90.190.20">
    <property type="entry name" value="Mur ligase, C-terminal domain"/>
    <property type="match status" value="1"/>
</dbReference>
<evidence type="ECO:0000256" key="22">
    <source>
        <dbReference type="HAMAP-Rule" id="MF_00037"/>
    </source>
</evidence>
<comment type="function">
    <text evidence="2 22">Cell wall formation.</text>
</comment>
<organism evidence="24 25">
    <name type="scientific">Actomonas aquatica</name>
    <dbReference type="NCBI Taxonomy" id="2866162"/>
    <lineage>
        <taxon>Bacteria</taxon>
        <taxon>Pseudomonadati</taxon>
        <taxon>Verrucomicrobiota</taxon>
        <taxon>Opitutia</taxon>
        <taxon>Opitutales</taxon>
        <taxon>Opitutaceae</taxon>
        <taxon>Actomonas</taxon>
    </lineage>
</organism>
<evidence type="ECO:0000256" key="15">
    <source>
        <dbReference type="ARBA" id="ARBA00022960"/>
    </source>
</evidence>